<evidence type="ECO:0000256" key="1">
    <source>
        <dbReference type="SAM" id="Phobius"/>
    </source>
</evidence>
<feature type="transmembrane region" description="Helical" evidence="1">
    <location>
        <begin position="12"/>
        <end position="30"/>
    </location>
</feature>
<gene>
    <name evidence="2" type="ORF">SAMN03080606_01686</name>
</gene>
<reference evidence="2 3" key="1">
    <citation type="submission" date="2016-10" db="EMBL/GenBank/DDBJ databases">
        <authorList>
            <person name="de Groot N.N."/>
        </authorList>
    </citation>
    <scope>NUCLEOTIDE SEQUENCE [LARGE SCALE GENOMIC DNA]</scope>
    <source>
        <strain evidence="2 3">DSM 18978</strain>
    </source>
</reference>
<dbReference type="RefSeq" id="WP_091542238.1">
    <property type="nucleotide sequence ID" value="NZ_FMUS01000009.1"/>
</dbReference>
<evidence type="ECO:0000313" key="2">
    <source>
        <dbReference type="EMBL" id="SCY50731.1"/>
    </source>
</evidence>
<sequence>MRFEALLRIGGMVLIVIAVGMLTGAANSFIEPVTVNYALEIIKGFILLLLGILLAFDVQKLILKRR</sequence>
<organism evidence="2 3">
    <name type="scientific">Alkaliphilus peptidifermentans DSM 18978</name>
    <dbReference type="NCBI Taxonomy" id="1120976"/>
    <lineage>
        <taxon>Bacteria</taxon>
        <taxon>Bacillati</taxon>
        <taxon>Bacillota</taxon>
        <taxon>Clostridia</taxon>
        <taxon>Peptostreptococcales</taxon>
        <taxon>Natronincolaceae</taxon>
        <taxon>Alkaliphilus</taxon>
    </lineage>
</organism>
<keyword evidence="1" id="KW-0472">Membrane</keyword>
<dbReference type="STRING" id="1120976.SAMN03080606_01686"/>
<keyword evidence="1" id="KW-0812">Transmembrane</keyword>
<feature type="transmembrane region" description="Helical" evidence="1">
    <location>
        <begin position="36"/>
        <end position="56"/>
    </location>
</feature>
<protein>
    <submittedName>
        <fullName evidence="2">Uncharacterized protein</fullName>
    </submittedName>
</protein>
<dbReference type="AlphaFoldDB" id="A0A1G5GH94"/>
<accession>A0A1G5GH94</accession>
<keyword evidence="3" id="KW-1185">Reference proteome</keyword>
<keyword evidence="1" id="KW-1133">Transmembrane helix</keyword>
<evidence type="ECO:0000313" key="3">
    <source>
        <dbReference type="Proteomes" id="UP000198636"/>
    </source>
</evidence>
<dbReference type="Proteomes" id="UP000198636">
    <property type="component" value="Unassembled WGS sequence"/>
</dbReference>
<name>A0A1G5GH94_9FIRM</name>
<dbReference type="EMBL" id="FMUS01000009">
    <property type="protein sequence ID" value="SCY50731.1"/>
    <property type="molecule type" value="Genomic_DNA"/>
</dbReference>
<proteinExistence type="predicted"/>